<dbReference type="Proteomes" id="UP001219525">
    <property type="component" value="Unassembled WGS sequence"/>
</dbReference>
<protein>
    <submittedName>
        <fullName evidence="3">Uncharacterized protein</fullName>
    </submittedName>
</protein>
<evidence type="ECO:0000313" key="4">
    <source>
        <dbReference type="Proteomes" id="UP001219525"/>
    </source>
</evidence>
<feature type="region of interest" description="Disordered" evidence="1">
    <location>
        <begin position="1"/>
        <end position="21"/>
    </location>
</feature>
<accession>A0AAD6UZT9</accession>
<feature type="transmembrane region" description="Helical" evidence="2">
    <location>
        <begin position="220"/>
        <end position="243"/>
    </location>
</feature>
<organism evidence="3 4">
    <name type="scientific">Mycena pura</name>
    <dbReference type="NCBI Taxonomy" id="153505"/>
    <lineage>
        <taxon>Eukaryota</taxon>
        <taxon>Fungi</taxon>
        <taxon>Dikarya</taxon>
        <taxon>Basidiomycota</taxon>
        <taxon>Agaricomycotina</taxon>
        <taxon>Agaricomycetes</taxon>
        <taxon>Agaricomycetidae</taxon>
        <taxon>Agaricales</taxon>
        <taxon>Marasmiineae</taxon>
        <taxon>Mycenaceae</taxon>
        <taxon>Mycena</taxon>
    </lineage>
</organism>
<reference evidence="3" key="1">
    <citation type="submission" date="2023-03" db="EMBL/GenBank/DDBJ databases">
        <title>Massive genome expansion in bonnet fungi (Mycena s.s.) driven by repeated elements and novel gene families across ecological guilds.</title>
        <authorList>
            <consortium name="Lawrence Berkeley National Laboratory"/>
            <person name="Harder C.B."/>
            <person name="Miyauchi S."/>
            <person name="Viragh M."/>
            <person name="Kuo A."/>
            <person name="Thoen E."/>
            <person name="Andreopoulos B."/>
            <person name="Lu D."/>
            <person name="Skrede I."/>
            <person name="Drula E."/>
            <person name="Henrissat B."/>
            <person name="Morin E."/>
            <person name="Kohler A."/>
            <person name="Barry K."/>
            <person name="LaButti K."/>
            <person name="Morin E."/>
            <person name="Salamov A."/>
            <person name="Lipzen A."/>
            <person name="Mereny Z."/>
            <person name="Hegedus B."/>
            <person name="Baldrian P."/>
            <person name="Stursova M."/>
            <person name="Weitz H."/>
            <person name="Taylor A."/>
            <person name="Grigoriev I.V."/>
            <person name="Nagy L.G."/>
            <person name="Martin F."/>
            <person name="Kauserud H."/>
        </authorList>
    </citation>
    <scope>NUCLEOTIDE SEQUENCE</scope>
    <source>
        <strain evidence="3">9144</strain>
    </source>
</reference>
<evidence type="ECO:0000256" key="1">
    <source>
        <dbReference type="SAM" id="MobiDB-lite"/>
    </source>
</evidence>
<sequence>MGNGTNETRLTHPIGMSGTRDETRHMGSICGRFVRPSLAAARVPRCAALHLASAAFHLRKCRTYLASAALIWQVPRLCTNNKLCMRLNLERSEGLEFKNSLRARFFWKPAVQWLPEDKGRREEKGEGVGTRKKCTATLRITGAISRRCQCAASAAFQPSAALAKSTAALSLLTTRCAALPNPMADLGPTPVSKFGQRAQALGQLRNSGKDVEMGQGVLSVFWAILSCLVLYVWGAVWGSGAYFRITRLSEMNPWKPAQGFWDNLTTAGTASSFARHCSKFKNAPYTKFGLCYSLFPVACATCPRRPLPIARLPLSAHRRPPPAVPVCAAAPPVTFLPICNMCMRTPREAPLVAYVPGDVCRGRRCTVVALRRARYRGAVLVCINLQIGQYPACFNMHGQSCNGTFPNKTTPGLCAGCQLLLTLSDAMFERIMTHGMASLFVQPVLIFDPMTHTLIHCILLSKAVLVVTKSVDAPRNSLSGTTKNNTFEYFERPFEMPKWKIKQAGWPEEIGPKQRCALYEWLCDRKVRQTVPLGAEATDRLTVELLKLSKLIQDQLAAPTDGPSFPSPPPVSDLNIPGPTRGIFTASLPSSQPGPPHAINGGAIAGGLVGVVVVLGAESLQPRILIAPDKFNSF</sequence>
<gene>
    <name evidence="3" type="ORF">GGX14DRAFT_401899</name>
</gene>
<keyword evidence="4" id="KW-1185">Reference proteome</keyword>
<proteinExistence type="predicted"/>
<keyword evidence="2" id="KW-0812">Transmembrane</keyword>
<dbReference type="AlphaFoldDB" id="A0AAD6UZT9"/>
<comment type="caution">
    <text evidence="3">The sequence shown here is derived from an EMBL/GenBank/DDBJ whole genome shotgun (WGS) entry which is preliminary data.</text>
</comment>
<evidence type="ECO:0000256" key="2">
    <source>
        <dbReference type="SAM" id="Phobius"/>
    </source>
</evidence>
<keyword evidence="2" id="KW-1133">Transmembrane helix</keyword>
<name>A0AAD6UZT9_9AGAR</name>
<keyword evidence="2" id="KW-0472">Membrane</keyword>
<feature type="region of interest" description="Disordered" evidence="1">
    <location>
        <begin position="558"/>
        <end position="597"/>
    </location>
</feature>
<dbReference type="EMBL" id="JARJCW010000072">
    <property type="protein sequence ID" value="KAJ7198534.1"/>
    <property type="molecule type" value="Genomic_DNA"/>
</dbReference>
<evidence type="ECO:0000313" key="3">
    <source>
        <dbReference type="EMBL" id="KAJ7198534.1"/>
    </source>
</evidence>